<dbReference type="AlphaFoldDB" id="A0AAE2V8Z9"/>
<evidence type="ECO:0000313" key="3">
    <source>
        <dbReference type="Proteomes" id="UP000634206"/>
    </source>
</evidence>
<dbReference type="RefSeq" id="WP_309490891.1">
    <property type="nucleotide sequence ID" value="NZ_JAENIG010000011.1"/>
</dbReference>
<name>A0AAE2V8Z9_9BACT</name>
<organism evidence="2 3">
    <name type="scientific">Oceaniferula flava</name>
    <dbReference type="NCBI Taxonomy" id="2800421"/>
    <lineage>
        <taxon>Bacteria</taxon>
        <taxon>Pseudomonadati</taxon>
        <taxon>Verrucomicrobiota</taxon>
        <taxon>Verrucomicrobiia</taxon>
        <taxon>Verrucomicrobiales</taxon>
        <taxon>Verrucomicrobiaceae</taxon>
        <taxon>Oceaniferula</taxon>
    </lineage>
</organism>
<comment type="caution">
    <text evidence="2">The sequence shown here is derived from an EMBL/GenBank/DDBJ whole genome shotgun (WGS) entry which is preliminary data.</text>
</comment>
<feature type="domain" description="Pyruvate carboxyltransferase" evidence="1">
    <location>
        <begin position="7"/>
        <end position="286"/>
    </location>
</feature>
<dbReference type="PANTHER" id="PTHR43778">
    <property type="entry name" value="PYRUVATE CARBOXYLASE"/>
    <property type="match status" value="1"/>
</dbReference>
<dbReference type="Proteomes" id="UP000634206">
    <property type="component" value="Unassembled WGS sequence"/>
</dbReference>
<dbReference type="PROSITE" id="PS50991">
    <property type="entry name" value="PYR_CT"/>
    <property type="match status" value="1"/>
</dbReference>
<dbReference type="GO" id="GO:0004736">
    <property type="term" value="F:pyruvate carboxylase activity"/>
    <property type="evidence" value="ECO:0007669"/>
    <property type="project" value="TreeGrafter"/>
</dbReference>
<accession>A0AAE2V8Z9</accession>
<reference evidence="2" key="1">
    <citation type="submission" date="2021-01" db="EMBL/GenBank/DDBJ databases">
        <title>Modified the classification status of verrucomicrobia.</title>
        <authorList>
            <person name="Feng X."/>
        </authorList>
    </citation>
    <scope>NUCLEOTIDE SEQUENCE</scope>
    <source>
        <strain evidence="2">5K15</strain>
    </source>
</reference>
<dbReference type="EMBL" id="JAENIG010000011">
    <property type="protein sequence ID" value="MBK1856272.1"/>
    <property type="molecule type" value="Genomic_DNA"/>
</dbReference>
<proteinExistence type="predicted"/>
<evidence type="ECO:0000313" key="2">
    <source>
        <dbReference type="EMBL" id="MBK1856272.1"/>
    </source>
</evidence>
<dbReference type="SUPFAM" id="SSF51569">
    <property type="entry name" value="Aldolase"/>
    <property type="match status" value="1"/>
</dbReference>
<dbReference type="GO" id="GO:0005737">
    <property type="term" value="C:cytoplasm"/>
    <property type="evidence" value="ECO:0007669"/>
    <property type="project" value="TreeGrafter"/>
</dbReference>
<dbReference type="InterPro" id="IPR000891">
    <property type="entry name" value="PYR_CT"/>
</dbReference>
<keyword evidence="3" id="KW-1185">Reference proteome</keyword>
<evidence type="ECO:0000259" key="1">
    <source>
        <dbReference type="PROSITE" id="PS50991"/>
    </source>
</evidence>
<protein>
    <recommendedName>
        <fullName evidence="1">Pyruvate carboxyltransferase domain-containing protein</fullName>
    </recommendedName>
</protein>
<sequence>MSDTSTPKLVNLTLRDGQQSTLDAADWVFEPRDFAKIIAASAKAGFHGAEIAGGQSFQIAISRGYNPFTILGAVSHALSESEDMQDFELQMLFRGANALGFRHYDKDVLEITLNEFIKNGITKIRFFDALNDIENLELPESVKAAEGVVLEGAICFTHYPEAPERYSDEYFCHYAQALIDAGYNAIAIKDMSGQLTDDRISTLLPALMKVLEPGDIPLTLHCHSTNTENSSAAIARAIEFGVDVIETAEGCLAGGSSHHALSAVAPQLISDQDSYDKLGNRINQIWGEMPDRKDQEIPQELKEQLCAAGVPGGAMPFVIRDLQQQESTIRAKYLSSPKATDKTIDLEEFSTIVDLFIAELKRVCQDAALPLLVTPTADICCKQAIANLAIGADPYSDSLADRYLNRGGQPNPDPRFAKLILGYYGELKAYDGNGGVHQPKPEVIQFFESNNRLQLTAIERHPSHTVGGNDLREAQHSAWQLIQRLGTKALSFADFDQLTILYALKPAGAVQVDPIEQAVESYVERSERAKIDGSGSTFPDYEALMQPMLSHLSAMFVLRPDLEVKDIPLFPLEKLGKNLCSHLFDIYIDLPIWTSVTSLSNHLSKLLSSSHISPELLEAVRNVSMSLAKLDARPDRQDKDKLTKALDSFSKLTISDLLNSIALINSFINDIAKYGTNPKAYAGRSIGFEDMPWLTKTSGSYQATDPWESRIQQSITGKYLRLENDFQRRSENWKA</sequence>
<gene>
    <name evidence="2" type="ORF">JIN83_14970</name>
</gene>
<dbReference type="PANTHER" id="PTHR43778:SF2">
    <property type="entry name" value="PYRUVATE CARBOXYLASE, MITOCHONDRIAL"/>
    <property type="match status" value="1"/>
</dbReference>
<dbReference type="InterPro" id="IPR055268">
    <property type="entry name" value="PCB-like"/>
</dbReference>
<dbReference type="GO" id="GO:0006094">
    <property type="term" value="P:gluconeogenesis"/>
    <property type="evidence" value="ECO:0007669"/>
    <property type="project" value="TreeGrafter"/>
</dbReference>
<dbReference type="Gene3D" id="3.20.20.70">
    <property type="entry name" value="Aldolase class I"/>
    <property type="match status" value="1"/>
</dbReference>
<dbReference type="InterPro" id="IPR013785">
    <property type="entry name" value="Aldolase_TIM"/>
</dbReference>